<dbReference type="GO" id="GO:0006310">
    <property type="term" value="P:DNA recombination"/>
    <property type="evidence" value="ECO:0007669"/>
    <property type="project" value="UniProtKB-KW"/>
</dbReference>
<protein>
    <submittedName>
        <fullName evidence="7">Site-specific integrase</fullName>
    </submittedName>
</protein>
<dbReference type="Pfam" id="PF02899">
    <property type="entry name" value="Phage_int_SAM_1"/>
    <property type="match status" value="1"/>
</dbReference>
<dbReference type="PROSITE" id="PS51898">
    <property type="entry name" value="TYR_RECOMBINASE"/>
    <property type="match status" value="1"/>
</dbReference>
<evidence type="ECO:0000313" key="7">
    <source>
        <dbReference type="EMBL" id="QLG61905.1"/>
    </source>
</evidence>
<organism evidence="7 8">
    <name type="scientific">Halorarum salinum</name>
    <dbReference type="NCBI Taxonomy" id="2743089"/>
    <lineage>
        <taxon>Archaea</taxon>
        <taxon>Methanobacteriati</taxon>
        <taxon>Methanobacteriota</taxon>
        <taxon>Stenosarchaea group</taxon>
        <taxon>Halobacteria</taxon>
        <taxon>Halobacteriales</taxon>
        <taxon>Haloferacaceae</taxon>
        <taxon>Halorarum</taxon>
    </lineage>
</organism>
<keyword evidence="3" id="KW-0233">DNA recombination</keyword>
<gene>
    <name evidence="7" type="ORF">HUG12_09305</name>
</gene>
<dbReference type="Gene3D" id="1.10.443.10">
    <property type="entry name" value="Intergrase catalytic core"/>
    <property type="match status" value="1"/>
</dbReference>
<dbReference type="SUPFAM" id="SSF56349">
    <property type="entry name" value="DNA breaking-rejoining enzymes"/>
    <property type="match status" value="1"/>
</dbReference>
<dbReference type="InterPro" id="IPR050090">
    <property type="entry name" value="Tyrosine_recombinase_XerCD"/>
</dbReference>
<keyword evidence="2 4" id="KW-0238">DNA-binding</keyword>
<dbReference type="InterPro" id="IPR002104">
    <property type="entry name" value="Integrase_catalytic"/>
</dbReference>
<keyword evidence="8" id="KW-1185">Reference proteome</keyword>
<evidence type="ECO:0000256" key="1">
    <source>
        <dbReference type="ARBA" id="ARBA00022908"/>
    </source>
</evidence>
<evidence type="ECO:0000256" key="4">
    <source>
        <dbReference type="PROSITE-ProRule" id="PRU01248"/>
    </source>
</evidence>
<dbReference type="OrthoDB" id="198497at2157"/>
<reference evidence="7 8" key="1">
    <citation type="submission" date="2020-06" db="EMBL/GenBank/DDBJ databases">
        <title>NJ-3-1, isolated from saline soil.</title>
        <authorList>
            <person name="Cui H.L."/>
            <person name="Shi X."/>
        </authorList>
    </citation>
    <scope>NUCLEOTIDE SEQUENCE [LARGE SCALE GENOMIC DNA]</scope>
    <source>
        <strain evidence="7 8">NJ-3-1</strain>
    </source>
</reference>
<dbReference type="PANTHER" id="PTHR30349">
    <property type="entry name" value="PHAGE INTEGRASE-RELATED"/>
    <property type="match status" value="1"/>
</dbReference>
<evidence type="ECO:0000259" key="6">
    <source>
        <dbReference type="PROSITE" id="PS51900"/>
    </source>
</evidence>
<evidence type="ECO:0000313" key="8">
    <source>
        <dbReference type="Proteomes" id="UP000509626"/>
    </source>
</evidence>
<evidence type="ECO:0000256" key="3">
    <source>
        <dbReference type="ARBA" id="ARBA00023172"/>
    </source>
</evidence>
<dbReference type="Proteomes" id="UP000509626">
    <property type="component" value="Chromosome"/>
</dbReference>
<dbReference type="PANTHER" id="PTHR30349:SF41">
    <property type="entry name" value="INTEGRASE_RECOMBINASE PROTEIN MJ0367-RELATED"/>
    <property type="match status" value="1"/>
</dbReference>
<feature type="domain" description="Core-binding (CB)" evidence="6">
    <location>
        <begin position="7"/>
        <end position="93"/>
    </location>
</feature>
<dbReference type="AlphaFoldDB" id="A0A7D5QK55"/>
<sequence length="339" mass="38821">MSDLEPIAPTDALELYLTDRSSDLSDWTIRSHRSRLSTFIEWCRDSEGLENLNDLTGRTIHRYKIWRRDEGDINTVTLKTQIDTVRVFVKWLETIEGCPPDTAAKIKSPSLSPEENIRDTELHTDAAEEMLDHLTKYEYASLRHVTLSLLWHTLMRRGAARAIDLQDYDRDEQYIHIVHRPETETPLKNGQGGERMVALPNTMCDLLSDWIDDQRPDVTDDYGRSPLLATTQGRVHVTTIQQYVYMATRPCAYGVACPHDQDPDTCAAAVERYDASKCPSSVSPHAIRRGSITHWLRKDVPQPAISDRADVSATVLDAHYDERSEQEKMEQRRAFLDDI</sequence>
<dbReference type="GeneID" id="56037654"/>
<dbReference type="InterPro" id="IPR013762">
    <property type="entry name" value="Integrase-like_cat_sf"/>
</dbReference>
<dbReference type="PROSITE" id="PS51900">
    <property type="entry name" value="CB"/>
    <property type="match status" value="1"/>
</dbReference>
<dbReference type="RefSeq" id="WP_179268490.1">
    <property type="nucleotide sequence ID" value="NZ_CP058579.1"/>
</dbReference>
<dbReference type="InterPro" id="IPR010998">
    <property type="entry name" value="Integrase_recombinase_N"/>
</dbReference>
<dbReference type="EMBL" id="CP058579">
    <property type="protein sequence ID" value="QLG61905.1"/>
    <property type="molecule type" value="Genomic_DNA"/>
</dbReference>
<dbReference type="InterPro" id="IPR004107">
    <property type="entry name" value="Integrase_SAM-like_N"/>
</dbReference>
<evidence type="ECO:0000256" key="2">
    <source>
        <dbReference type="ARBA" id="ARBA00023125"/>
    </source>
</evidence>
<feature type="domain" description="Tyr recombinase" evidence="5">
    <location>
        <begin position="117"/>
        <end position="333"/>
    </location>
</feature>
<name>A0A7D5QK55_9EURY</name>
<proteinExistence type="predicted"/>
<dbReference type="InterPro" id="IPR044068">
    <property type="entry name" value="CB"/>
</dbReference>
<dbReference type="CDD" id="cd00397">
    <property type="entry name" value="DNA_BRE_C"/>
    <property type="match status" value="1"/>
</dbReference>
<dbReference type="Gene3D" id="1.10.150.130">
    <property type="match status" value="1"/>
</dbReference>
<dbReference type="KEGG" id="halu:HUG12_09305"/>
<dbReference type="InterPro" id="IPR011010">
    <property type="entry name" value="DNA_brk_join_enz"/>
</dbReference>
<keyword evidence="1" id="KW-0229">DNA integration</keyword>
<dbReference type="GO" id="GO:0003677">
    <property type="term" value="F:DNA binding"/>
    <property type="evidence" value="ECO:0007669"/>
    <property type="project" value="UniProtKB-UniRule"/>
</dbReference>
<accession>A0A7D5QK55</accession>
<evidence type="ECO:0000259" key="5">
    <source>
        <dbReference type="PROSITE" id="PS51898"/>
    </source>
</evidence>
<dbReference type="GO" id="GO:0015074">
    <property type="term" value="P:DNA integration"/>
    <property type="evidence" value="ECO:0007669"/>
    <property type="project" value="UniProtKB-KW"/>
</dbReference>